<accession>A0A812PXX4</accession>
<feature type="coiled-coil region" evidence="1">
    <location>
        <begin position="64"/>
        <end position="171"/>
    </location>
</feature>
<protein>
    <submittedName>
        <fullName evidence="2">Uncharacterized protein</fullName>
    </submittedName>
</protein>
<dbReference type="SUPFAM" id="SSF57997">
    <property type="entry name" value="Tropomyosin"/>
    <property type="match status" value="1"/>
</dbReference>
<sequence length="199" mass="22379">MQTDAADVPAVPAATAAPTWEGPITCWTSADDEAQAEALRRIDLLAKQALKASKAQTEMDSTTLERLNNERTLRQEAEKQLAQERMKREATQQQVLCLEYELDGKEAALQVAERQLEQRDAELQEVQQQMDGNSSNVLGSEDAMRGLRTELEDKDRQLELKENQIEHLLRVLNQHGSTAYAAEDRLSSTYSAFPTMGFR</sequence>
<evidence type="ECO:0000313" key="2">
    <source>
        <dbReference type="EMBL" id="CAE7368538.1"/>
    </source>
</evidence>
<dbReference type="EMBL" id="CAJNIZ010015002">
    <property type="protein sequence ID" value="CAE7368538.1"/>
    <property type="molecule type" value="Genomic_DNA"/>
</dbReference>
<organism evidence="2 3">
    <name type="scientific">Symbiodinium pilosum</name>
    <name type="common">Dinoflagellate</name>
    <dbReference type="NCBI Taxonomy" id="2952"/>
    <lineage>
        <taxon>Eukaryota</taxon>
        <taxon>Sar</taxon>
        <taxon>Alveolata</taxon>
        <taxon>Dinophyceae</taxon>
        <taxon>Suessiales</taxon>
        <taxon>Symbiodiniaceae</taxon>
        <taxon>Symbiodinium</taxon>
    </lineage>
</organism>
<dbReference type="Proteomes" id="UP000649617">
    <property type="component" value="Unassembled WGS sequence"/>
</dbReference>
<evidence type="ECO:0000256" key="1">
    <source>
        <dbReference type="SAM" id="Coils"/>
    </source>
</evidence>
<gene>
    <name evidence="2" type="ORF">SPIL2461_LOCUS8934</name>
</gene>
<comment type="caution">
    <text evidence="2">The sequence shown here is derived from an EMBL/GenBank/DDBJ whole genome shotgun (WGS) entry which is preliminary data.</text>
</comment>
<reference evidence="2" key="1">
    <citation type="submission" date="2021-02" db="EMBL/GenBank/DDBJ databases">
        <authorList>
            <person name="Dougan E. K."/>
            <person name="Rhodes N."/>
            <person name="Thang M."/>
            <person name="Chan C."/>
        </authorList>
    </citation>
    <scope>NUCLEOTIDE SEQUENCE</scope>
</reference>
<name>A0A812PXX4_SYMPI</name>
<keyword evidence="1" id="KW-0175">Coiled coil</keyword>
<keyword evidence="3" id="KW-1185">Reference proteome</keyword>
<proteinExistence type="predicted"/>
<evidence type="ECO:0000313" key="3">
    <source>
        <dbReference type="Proteomes" id="UP000649617"/>
    </source>
</evidence>
<dbReference type="AlphaFoldDB" id="A0A812PXX4"/>
<dbReference type="OrthoDB" id="10673238at2759"/>